<dbReference type="PANTHER" id="PTHR44858">
    <property type="entry name" value="TETRATRICOPEPTIDE REPEAT PROTEIN 6"/>
    <property type="match status" value="1"/>
</dbReference>
<feature type="repeat" description="TPR" evidence="3">
    <location>
        <begin position="369"/>
        <end position="402"/>
    </location>
</feature>
<evidence type="ECO:0000256" key="4">
    <source>
        <dbReference type="SAM" id="MobiDB-lite"/>
    </source>
</evidence>
<name>A0ABX1VHW3_9PLAN</name>
<keyword evidence="7" id="KW-1185">Reference proteome</keyword>
<evidence type="ECO:0000313" key="6">
    <source>
        <dbReference type="EMBL" id="NNJ27689.1"/>
    </source>
</evidence>
<evidence type="ECO:0000313" key="7">
    <source>
        <dbReference type="Proteomes" id="UP000609651"/>
    </source>
</evidence>
<dbReference type="Pfam" id="PF07719">
    <property type="entry name" value="TPR_2"/>
    <property type="match status" value="1"/>
</dbReference>
<dbReference type="InterPro" id="IPR019734">
    <property type="entry name" value="TPR_rpt"/>
</dbReference>
<organism evidence="6 7">
    <name type="scientific">Alienimonas chondri</name>
    <dbReference type="NCBI Taxonomy" id="2681879"/>
    <lineage>
        <taxon>Bacteria</taxon>
        <taxon>Pseudomonadati</taxon>
        <taxon>Planctomycetota</taxon>
        <taxon>Planctomycetia</taxon>
        <taxon>Planctomycetales</taxon>
        <taxon>Planctomycetaceae</taxon>
        <taxon>Alienimonas</taxon>
    </lineage>
</organism>
<feature type="chain" id="PRO_5047308369" description="Tetratricopeptide repeat protein" evidence="5">
    <location>
        <begin position="43"/>
        <end position="519"/>
    </location>
</feature>
<dbReference type="InterPro" id="IPR013105">
    <property type="entry name" value="TPR_2"/>
</dbReference>
<dbReference type="InterPro" id="IPR011990">
    <property type="entry name" value="TPR-like_helical_dom_sf"/>
</dbReference>
<proteinExistence type="predicted"/>
<dbReference type="Proteomes" id="UP000609651">
    <property type="component" value="Unassembled WGS sequence"/>
</dbReference>
<evidence type="ECO:0000256" key="2">
    <source>
        <dbReference type="ARBA" id="ARBA00022803"/>
    </source>
</evidence>
<feature type="compositionally biased region" description="Low complexity" evidence="4">
    <location>
        <begin position="47"/>
        <end position="69"/>
    </location>
</feature>
<dbReference type="PROSITE" id="PS50005">
    <property type="entry name" value="TPR"/>
    <property type="match status" value="2"/>
</dbReference>
<evidence type="ECO:0000256" key="1">
    <source>
        <dbReference type="ARBA" id="ARBA00022737"/>
    </source>
</evidence>
<feature type="region of interest" description="Disordered" evidence="4">
    <location>
        <begin position="47"/>
        <end position="77"/>
    </location>
</feature>
<comment type="caution">
    <text evidence="6">The sequence shown here is derived from an EMBL/GenBank/DDBJ whole genome shotgun (WGS) entry which is preliminary data.</text>
</comment>
<evidence type="ECO:0000256" key="5">
    <source>
        <dbReference type="SAM" id="SignalP"/>
    </source>
</evidence>
<keyword evidence="5" id="KW-0732">Signal</keyword>
<sequence length="519" mass="55824">MLRRRPARSARPLFAYADSTGRSLRKLAPLAAAAAFAAGSFAADAASAQGQRRPQRQPARVSQAPAPAQGGARIDQQSVEAVARAEQKYRAGDFDGVVQEADAALRLNDQTHQAYYFRGSAKVELGLKRGDTEMIRAGIADAREAISLGGRTNSKYYLPYLYGMTNLGMIESREEHAQVAVQTADTVLQRENLDADTKGNLLYQRALAKRYQKDTDGAVADFTAALEVLPNHLASASERANTLQADGTPEQAREAFDQMVAAFPENPLVYNNRGMFLLNQGDADAASADFTRALEQNPNYFYALTNRGKTALDRGDVTAAIADFDASLKANPGQPGVYGFRGNAKLFAGDLAGAVADQQMAVKESPTNPIAHSDLGFVLFFAGQYDQALAQFDAALRLAPGFRHLHPWRLEALTTLGRNASEDPGVTLALDNGGNGVDWVVRLLQFQLGRLTGEELLSKISDTDPKAAAAQTCEANYFIGRARQRAGDAAGAAEAYRVSLESDQKQLSAYRGAKIALGE</sequence>
<reference evidence="6 7" key="1">
    <citation type="journal article" date="2020" name="Syst. Appl. Microbiol.">
        <title>Alienimonas chondri sp. nov., a novel planctomycete isolated from the biofilm of the red alga Chondrus crispus.</title>
        <authorList>
            <person name="Vitorino I."/>
            <person name="Albuquerque L."/>
            <person name="Wiegand S."/>
            <person name="Kallscheuer N."/>
            <person name="da Costa M.S."/>
            <person name="Lobo-da-Cunha A."/>
            <person name="Jogler C."/>
            <person name="Lage O.M."/>
        </authorList>
    </citation>
    <scope>NUCLEOTIDE SEQUENCE [LARGE SCALE GENOMIC DNA]</scope>
    <source>
        <strain evidence="6 7">LzC2</strain>
    </source>
</reference>
<dbReference type="SUPFAM" id="SSF48452">
    <property type="entry name" value="TPR-like"/>
    <property type="match status" value="3"/>
</dbReference>
<gene>
    <name evidence="6" type="ORF">LzC2_37970</name>
</gene>
<keyword evidence="1" id="KW-0677">Repeat</keyword>
<feature type="repeat" description="TPR" evidence="3">
    <location>
        <begin position="267"/>
        <end position="300"/>
    </location>
</feature>
<evidence type="ECO:0000256" key="3">
    <source>
        <dbReference type="PROSITE-ProRule" id="PRU00339"/>
    </source>
</evidence>
<dbReference type="RefSeq" id="WP_171189593.1">
    <property type="nucleotide sequence ID" value="NZ_WTPX01000184.1"/>
</dbReference>
<keyword evidence="2 3" id="KW-0802">TPR repeat</keyword>
<protein>
    <recommendedName>
        <fullName evidence="8">Tetratricopeptide repeat protein</fullName>
    </recommendedName>
</protein>
<dbReference type="Gene3D" id="1.25.40.10">
    <property type="entry name" value="Tetratricopeptide repeat domain"/>
    <property type="match status" value="3"/>
</dbReference>
<accession>A0ABX1VHW3</accession>
<dbReference type="EMBL" id="WTPX01000184">
    <property type="protein sequence ID" value="NNJ27689.1"/>
    <property type="molecule type" value="Genomic_DNA"/>
</dbReference>
<dbReference type="SMART" id="SM00028">
    <property type="entry name" value="TPR"/>
    <property type="match status" value="7"/>
</dbReference>
<dbReference type="PANTHER" id="PTHR44858:SF1">
    <property type="entry name" value="UDP-N-ACETYLGLUCOSAMINE--PEPTIDE N-ACETYLGLUCOSAMINYLTRANSFERASE SPINDLY-RELATED"/>
    <property type="match status" value="1"/>
</dbReference>
<evidence type="ECO:0008006" key="8">
    <source>
        <dbReference type="Google" id="ProtNLM"/>
    </source>
</evidence>
<dbReference type="Pfam" id="PF13432">
    <property type="entry name" value="TPR_16"/>
    <property type="match status" value="2"/>
</dbReference>
<feature type="signal peptide" evidence="5">
    <location>
        <begin position="1"/>
        <end position="42"/>
    </location>
</feature>
<dbReference type="InterPro" id="IPR050498">
    <property type="entry name" value="Ycf3"/>
</dbReference>